<evidence type="ECO:0000256" key="1">
    <source>
        <dbReference type="SAM" id="Phobius"/>
    </source>
</evidence>
<sequence>MNFVEVLYLATTAGLAFAGLTMVWMAIRAYLDTEKHAMVHLSIGFALIVAAAVATTISAFVTDFENVRSLLVVNSTLTTTGFMFVVYSLVSYN</sequence>
<keyword evidence="1" id="KW-0812">Transmembrane</keyword>
<keyword evidence="3" id="KW-1185">Reference proteome</keyword>
<dbReference type="EMBL" id="JAKRVX010000001">
    <property type="protein sequence ID" value="MCL9816011.1"/>
    <property type="molecule type" value="Genomic_DNA"/>
</dbReference>
<feature type="transmembrane region" description="Helical" evidence="1">
    <location>
        <begin position="39"/>
        <end position="61"/>
    </location>
</feature>
<protein>
    <submittedName>
        <fullName evidence="2">Uncharacterized protein</fullName>
    </submittedName>
</protein>
<accession>A0AAE3K7G7</accession>
<evidence type="ECO:0000313" key="3">
    <source>
        <dbReference type="Proteomes" id="UP001203207"/>
    </source>
</evidence>
<dbReference type="RefSeq" id="WP_174652478.1">
    <property type="nucleotide sequence ID" value="NZ_JAKRVX010000001.1"/>
</dbReference>
<dbReference type="Proteomes" id="UP001203207">
    <property type="component" value="Unassembled WGS sequence"/>
</dbReference>
<evidence type="ECO:0000313" key="2">
    <source>
        <dbReference type="EMBL" id="MCL9816011.1"/>
    </source>
</evidence>
<organism evidence="2 3">
    <name type="scientific">Natronocalculus amylovorans</name>
    <dbReference type="NCBI Taxonomy" id="2917812"/>
    <lineage>
        <taxon>Archaea</taxon>
        <taxon>Methanobacteriati</taxon>
        <taxon>Methanobacteriota</taxon>
        <taxon>Stenosarchaea group</taxon>
        <taxon>Halobacteria</taxon>
        <taxon>Halobacteriales</taxon>
        <taxon>Haloferacaceae</taxon>
        <taxon>Natronocalculus</taxon>
    </lineage>
</organism>
<reference evidence="2" key="1">
    <citation type="journal article" date="2022" name="Syst. Appl. Microbiol.">
        <title>Natronocalculus amylovorans gen. nov., sp. nov., and Natranaeroarchaeum aerophilus sp. nov., dominant culturable amylolytic natronoarchaea from hypersaline soda lakes in southwestern Siberia.</title>
        <authorList>
            <person name="Sorokin D.Y."/>
            <person name="Elcheninov A.G."/>
            <person name="Khizhniak T.V."/>
            <person name="Koenen M."/>
            <person name="Bale N.J."/>
            <person name="Damste J.S.S."/>
            <person name="Kublanov I.V."/>
        </authorList>
    </citation>
    <scope>NUCLEOTIDE SEQUENCE</scope>
    <source>
        <strain evidence="2">AArc-St2</strain>
    </source>
</reference>
<gene>
    <name evidence="2" type="ORF">AArcSt2_03550</name>
</gene>
<feature type="transmembrane region" description="Helical" evidence="1">
    <location>
        <begin position="67"/>
        <end position="90"/>
    </location>
</feature>
<keyword evidence="1" id="KW-1133">Transmembrane helix</keyword>
<reference evidence="2" key="2">
    <citation type="submission" date="2022-02" db="EMBL/GenBank/DDBJ databases">
        <authorList>
            <person name="Elcheninov A.G."/>
            <person name="Sorokin D.Y."/>
            <person name="Kublanov I.V."/>
        </authorList>
    </citation>
    <scope>NUCLEOTIDE SEQUENCE</scope>
    <source>
        <strain evidence="2">AArc-St2</strain>
    </source>
</reference>
<feature type="transmembrane region" description="Helical" evidence="1">
    <location>
        <begin position="6"/>
        <end position="27"/>
    </location>
</feature>
<comment type="caution">
    <text evidence="2">The sequence shown here is derived from an EMBL/GenBank/DDBJ whole genome shotgun (WGS) entry which is preliminary data.</text>
</comment>
<dbReference type="InterPro" id="IPR055943">
    <property type="entry name" value="DUF7521"/>
</dbReference>
<keyword evidence="1" id="KW-0472">Membrane</keyword>
<proteinExistence type="predicted"/>
<name>A0AAE3K7G7_9EURY</name>
<dbReference type="Pfam" id="PF24365">
    <property type="entry name" value="DUF7521"/>
    <property type="match status" value="1"/>
</dbReference>
<dbReference type="AlphaFoldDB" id="A0AAE3K7G7"/>